<dbReference type="AlphaFoldDB" id="A0A0H5RA82"/>
<name>A0A0H5RA82_9EUKA</name>
<proteinExistence type="predicted"/>
<sequence>MALPPDIWNNSDPGADDSLWPHLRIRQTRALDPYYHNWPKELPTPLSMFPLSVPDKASFLPGPEPQPTNSIDVVDHSMNPSFQQESAIDWTNGTTLELMKQKWRKSSSKRVSVKLPSEIAQRWVNHVALHNSWNISLYANIVLHEFLSNELFWQKWAMISNSIVTDIAWQDPLNMEFRLSVIDHREMIRFRNSYGVYHSYRVLLPAVLWALETGFGLPQQNH</sequence>
<dbReference type="EMBL" id="HACM01004882">
    <property type="protein sequence ID" value="CRZ05324.1"/>
    <property type="molecule type" value="Transcribed_RNA"/>
</dbReference>
<evidence type="ECO:0000313" key="1">
    <source>
        <dbReference type="EMBL" id="CRZ05324.1"/>
    </source>
</evidence>
<organism evidence="1">
    <name type="scientific">Spongospora subterranea</name>
    <dbReference type="NCBI Taxonomy" id="70186"/>
    <lineage>
        <taxon>Eukaryota</taxon>
        <taxon>Sar</taxon>
        <taxon>Rhizaria</taxon>
        <taxon>Endomyxa</taxon>
        <taxon>Phytomyxea</taxon>
        <taxon>Plasmodiophorida</taxon>
        <taxon>Plasmodiophoridae</taxon>
        <taxon>Spongospora</taxon>
    </lineage>
</organism>
<protein>
    <submittedName>
        <fullName evidence="1">Uncharacterized protein</fullName>
    </submittedName>
</protein>
<reference evidence="1" key="1">
    <citation type="submission" date="2015-04" db="EMBL/GenBank/DDBJ databases">
        <title>The genome sequence of the plant pathogenic Rhizarian Plasmodiophora brassicae reveals insights in its biotrophic life cycle and the origin of chitin synthesis.</title>
        <authorList>
            <person name="Schwelm A."/>
            <person name="Fogelqvist J."/>
            <person name="Knaust A."/>
            <person name="Julke S."/>
            <person name="Lilja T."/>
            <person name="Dhandapani V."/>
            <person name="Bonilla-Rosso G."/>
            <person name="Karlsson M."/>
            <person name="Shevchenko A."/>
            <person name="Choi S.R."/>
            <person name="Kim H.G."/>
            <person name="Park J.Y."/>
            <person name="Lim Y.P."/>
            <person name="Ludwig-Muller J."/>
            <person name="Dixelius C."/>
        </authorList>
    </citation>
    <scope>NUCLEOTIDE SEQUENCE</scope>
    <source>
        <tissue evidence="1">Potato root galls</tissue>
    </source>
</reference>
<accession>A0A0H5RA82</accession>